<evidence type="ECO:0000313" key="3">
    <source>
        <dbReference type="EMBL" id="MBF0934915.1"/>
    </source>
</evidence>
<evidence type="ECO:0000259" key="1">
    <source>
        <dbReference type="Pfam" id="PF00534"/>
    </source>
</evidence>
<evidence type="ECO:0000259" key="2">
    <source>
        <dbReference type="Pfam" id="PF13439"/>
    </source>
</evidence>
<dbReference type="Pfam" id="PF00534">
    <property type="entry name" value="Glycos_transf_1"/>
    <property type="match status" value="1"/>
</dbReference>
<dbReference type="Pfam" id="PF13439">
    <property type="entry name" value="Glyco_transf_4"/>
    <property type="match status" value="1"/>
</dbReference>
<name>A0A929MRE9_ABIDE</name>
<protein>
    <submittedName>
        <fullName evidence="3">Glycosyltransferase</fullName>
    </submittedName>
</protein>
<organism evidence="3 4">
    <name type="scientific">Abiotrophia defectiva</name>
    <name type="common">Streptococcus defectivus</name>
    <dbReference type="NCBI Taxonomy" id="46125"/>
    <lineage>
        <taxon>Bacteria</taxon>
        <taxon>Bacillati</taxon>
        <taxon>Bacillota</taxon>
        <taxon>Bacilli</taxon>
        <taxon>Lactobacillales</taxon>
        <taxon>Aerococcaceae</taxon>
        <taxon>Abiotrophia</taxon>
    </lineage>
</organism>
<dbReference type="Gene3D" id="3.40.50.2000">
    <property type="entry name" value="Glycogen Phosphorylase B"/>
    <property type="match status" value="2"/>
</dbReference>
<comment type="caution">
    <text evidence="3">The sequence shown here is derived from an EMBL/GenBank/DDBJ whole genome shotgun (WGS) entry which is preliminary data.</text>
</comment>
<accession>A0A929MRE9</accession>
<dbReference type="PANTHER" id="PTHR45947:SF3">
    <property type="entry name" value="SULFOQUINOVOSYL TRANSFERASE SQD2"/>
    <property type="match status" value="1"/>
</dbReference>
<dbReference type="PANTHER" id="PTHR45947">
    <property type="entry name" value="SULFOQUINOVOSYL TRANSFERASE SQD2"/>
    <property type="match status" value="1"/>
</dbReference>
<dbReference type="Proteomes" id="UP000757900">
    <property type="component" value="Unassembled WGS sequence"/>
</dbReference>
<sequence length="340" mass="38818">MKVLLYSQHLDKIAKSGLGKSIKHQMKALEHAGIDYTTDPKDSFDLLHINTYFPQSMLFARKCRKQGIPVVYHAHSTMEDFRNSFRFSNQLAPIFKRWLMTCYQQGDVLITPTPYSKRLLDSYHMGREIFVLSNGIELEKFAPQPQARELFRARYGLTEQDFVCIGIGLYLERKGILDFVELAKRLPHIRFIWFGYTDLNLVPSAIRAAVSNPPANLTFAGYVDNQQIIQAMQGSDLYLFPTLEETEGIPAVEACAAHAKFIVRDIPVFDDWLTDQVNVYKAKDVDDFERLIRASQAQQLPDLTQAAYPVAVQRDLAVIGQELGRIYGHAIRVSQERQGL</sequence>
<dbReference type="SUPFAM" id="SSF53756">
    <property type="entry name" value="UDP-Glycosyltransferase/glycogen phosphorylase"/>
    <property type="match status" value="1"/>
</dbReference>
<feature type="domain" description="Glycosyltransferase subfamily 4-like N-terminal" evidence="2">
    <location>
        <begin position="43"/>
        <end position="139"/>
    </location>
</feature>
<evidence type="ECO:0000313" key="4">
    <source>
        <dbReference type="Proteomes" id="UP000757900"/>
    </source>
</evidence>
<dbReference type="EMBL" id="JABZFV010000090">
    <property type="protein sequence ID" value="MBF0934915.1"/>
    <property type="molecule type" value="Genomic_DNA"/>
</dbReference>
<reference evidence="3" key="1">
    <citation type="submission" date="2020-04" db="EMBL/GenBank/DDBJ databases">
        <title>Deep metagenomics examines the oral microbiome during advanced dental caries in children, revealing novel taxa and co-occurrences with host molecules.</title>
        <authorList>
            <person name="Baker J.L."/>
            <person name="Morton J.T."/>
            <person name="Dinis M."/>
            <person name="Alvarez R."/>
            <person name="Tran N.C."/>
            <person name="Knight R."/>
            <person name="Edlund A."/>
        </authorList>
    </citation>
    <scope>NUCLEOTIDE SEQUENCE</scope>
    <source>
        <strain evidence="3">JCVI_23_bin.16</strain>
    </source>
</reference>
<dbReference type="AlphaFoldDB" id="A0A929MRE9"/>
<dbReference type="InterPro" id="IPR050194">
    <property type="entry name" value="Glycosyltransferase_grp1"/>
</dbReference>
<dbReference type="GO" id="GO:0016757">
    <property type="term" value="F:glycosyltransferase activity"/>
    <property type="evidence" value="ECO:0007669"/>
    <property type="project" value="InterPro"/>
</dbReference>
<proteinExistence type="predicted"/>
<feature type="domain" description="Glycosyl transferase family 1" evidence="1">
    <location>
        <begin position="148"/>
        <end position="293"/>
    </location>
</feature>
<dbReference type="InterPro" id="IPR028098">
    <property type="entry name" value="Glyco_trans_4-like_N"/>
</dbReference>
<gene>
    <name evidence="3" type="ORF">HXK00_04625</name>
</gene>
<dbReference type="InterPro" id="IPR001296">
    <property type="entry name" value="Glyco_trans_1"/>
</dbReference>